<dbReference type="AlphaFoldDB" id="A0A9J6BVW8"/>
<sequence length="69" mass="8168">MTKNNELIFIEADRIIGCKELSGELMFLIKFKDNNIAYMSAKQAKIKYPQVVIKFYEERIIWHLNGVMK</sequence>
<comment type="caution">
    <text evidence="4">The sequence shown here is derived from an EMBL/GenBank/DDBJ whole genome shotgun (WGS) entry which is preliminary data.</text>
</comment>
<dbReference type="SUPFAM" id="SSF54160">
    <property type="entry name" value="Chromo domain-like"/>
    <property type="match status" value="1"/>
</dbReference>
<dbReference type="InterPro" id="IPR016197">
    <property type="entry name" value="Chromo-like_dom_sf"/>
</dbReference>
<reference evidence="4" key="1">
    <citation type="submission" date="2021-03" db="EMBL/GenBank/DDBJ databases">
        <title>Chromosome level genome of the anhydrobiotic midge Polypedilum vanderplanki.</title>
        <authorList>
            <person name="Yoshida Y."/>
            <person name="Kikawada T."/>
            <person name="Gusev O."/>
        </authorList>
    </citation>
    <scope>NUCLEOTIDE SEQUENCE</scope>
    <source>
        <strain evidence="4">NIAS01</strain>
        <tissue evidence="4">Whole body or cell culture</tissue>
    </source>
</reference>
<evidence type="ECO:0000256" key="1">
    <source>
        <dbReference type="ARBA" id="ARBA00004123"/>
    </source>
</evidence>
<evidence type="ECO:0000259" key="3">
    <source>
        <dbReference type="SMART" id="SM00300"/>
    </source>
</evidence>
<dbReference type="EMBL" id="JADBJN010000003">
    <property type="protein sequence ID" value="KAG5674073.1"/>
    <property type="molecule type" value="Genomic_DNA"/>
</dbReference>
<accession>A0A9J6BVW8</accession>
<keyword evidence="2" id="KW-0539">Nucleus</keyword>
<dbReference type="SMART" id="SM00300">
    <property type="entry name" value="ChSh"/>
    <property type="match status" value="1"/>
</dbReference>
<comment type="subcellular location">
    <subcellularLocation>
        <location evidence="1">Nucleus</location>
    </subcellularLocation>
</comment>
<dbReference type="OrthoDB" id="433924at2759"/>
<dbReference type="GO" id="GO:0005634">
    <property type="term" value="C:nucleus"/>
    <property type="evidence" value="ECO:0007669"/>
    <property type="project" value="UniProtKB-SubCell"/>
</dbReference>
<evidence type="ECO:0000256" key="2">
    <source>
        <dbReference type="ARBA" id="ARBA00023242"/>
    </source>
</evidence>
<proteinExistence type="predicted"/>
<dbReference type="Pfam" id="PF01393">
    <property type="entry name" value="Chromo_shadow"/>
    <property type="match status" value="1"/>
</dbReference>
<dbReference type="GO" id="GO:0005694">
    <property type="term" value="C:chromosome"/>
    <property type="evidence" value="ECO:0007669"/>
    <property type="project" value="UniProtKB-ARBA"/>
</dbReference>
<dbReference type="CDD" id="cd00034">
    <property type="entry name" value="CSD"/>
    <property type="match status" value="1"/>
</dbReference>
<name>A0A9J6BVW8_POLVA</name>
<evidence type="ECO:0000313" key="4">
    <source>
        <dbReference type="EMBL" id="KAG5674073.1"/>
    </source>
</evidence>
<dbReference type="Proteomes" id="UP001107558">
    <property type="component" value="Chromosome 3"/>
</dbReference>
<dbReference type="Gene3D" id="2.40.50.40">
    <property type="match status" value="1"/>
</dbReference>
<dbReference type="InterPro" id="IPR008251">
    <property type="entry name" value="Chromo_shadow_dom"/>
</dbReference>
<evidence type="ECO:0000313" key="5">
    <source>
        <dbReference type="Proteomes" id="UP001107558"/>
    </source>
</evidence>
<organism evidence="4 5">
    <name type="scientific">Polypedilum vanderplanki</name>
    <name type="common">Sleeping chironomid midge</name>
    <dbReference type="NCBI Taxonomy" id="319348"/>
    <lineage>
        <taxon>Eukaryota</taxon>
        <taxon>Metazoa</taxon>
        <taxon>Ecdysozoa</taxon>
        <taxon>Arthropoda</taxon>
        <taxon>Hexapoda</taxon>
        <taxon>Insecta</taxon>
        <taxon>Pterygota</taxon>
        <taxon>Neoptera</taxon>
        <taxon>Endopterygota</taxon>
        <taxon>Diptera</taxon>
        <taxon>Nematocera</taxon>
        <taxon>Chironomoidea</taxon>
        <taxon>Chironomidae</taxon>
        <taxon>Chironominae</taxon>
        <taxon>Polypedilum</taxon>
        <taxon>Polypedilum</taxon>
    </lineage>
</organism>
<feature type="domain" description="Chromo shadow" evidence="3">
    <location>
        <begin position="4"/>
        <end position="65"/>
    </location>
</feature>
<keyword evidence="5" id="KW-1185">Reference proteome</keyword>
<gene>
    <name evidence="4" type="ORF">PVAND_004060</name>
</gene>
<protein>
    <recommendedName>
        <fullName evidence="3">Chromo shadow domain-containing protein</fullName>
    </recommendedName>
</protein>